<comment type="caution">
    <text evidence="1">The sequence shown here is derived from an EMBL/GenBank/DDBJ whole genome shotgun (WGS) entry which is preliminary data.</text>
</comment>
<accession>A0A4R2BMC9</accession>
<keyword evidence="2" id="KW-1185">Reference proteome</keyword>
<protein>
    <submittedName>
        <fullName evidence="1">Uncharacterized protein</fullName>
    </submittedName>
</protein>
<dbReference type="RefSeq" id="WP_132000649.1">
    <property type="nucleotide sequence ID" value="NZ_JABUHM010000006.1"/>
</dbReference>
<name>A0A4R2BMC9_9BACI</name>
<sequence>MQNEHYRDFYGRALIPAGSCDSKLFIDHFSGQSIPSHWFIALEGKTALASTKFEWIVSVFPSDSAGIYDANAPCYTSICFDSIHEAIETARHIETELRNDTPAAAPQEKIS</sequence>
<evidence type="ECO:0000313" key="2">
    <source>
        <dbReference type="Proteomes" id="UP000295689"/>
    </source>
</evidence>
<proteinExistence type="predicted"/>
<reference evidence="1 2" key="1">
    <citation type="journal article" date="2015" name="Stand. Genomic Sci.">
        <title>Genomic Encyclopedia of Bacterial and Archaeal Type Strains, Phase III: the genomes of soil and plant-associated and newly described type strains.</title>
        <authorList>
            <person name="Whitman W.B."/>
            <person name="Woyke T."/>
            <person name="Klenk H.P."/>
            <person name="Zhou Y."/>
            <person name="Lilburn T.G."/>
            <person name="Beck B.J."/>
            <person name="De Vos P."/>
            <person name="Vandamme P."/>
            <person name="Eisen J.A."/>
            <person name="Garrity G."/>
            <person name="Hugenholtz P."/>
            <person name="Kyrpides N.C."/>
        </authorList>
    </citation>
    <scope>NUCLEOTIDE SEQUENCE [LARGE SCALE GENOMIC DNA]</scope>
    <source>
        <strain evidence="1 2">CV53</strain>
    </source>
</reference>
<dbReference type="AlphaFoldDB" id="A0A4R2BMC9"/>
<organism evidence="1 2">
    <name type="scientific">Mesobacillus foraminis</name>
    <dbReference type="NCBI Taxonomy" id="279826"/>
    <lineage>
        <taxon>Bacteria</taxon>
        <taxon>Bacillati</taxon>
        <taxon>Bacillota</taxon>
        <taxon>Bacilli</taxon>
        <taxon>Bacillales</taxon>
        <taxon>Bacillaceae</taxon>
        <taxon>Mesobacillus</taxon>
    </lineage>
</organism>
<gene>
    <name evidence="1" type="ORF">EV146_10149</name>
</gene>
<dbReference type="EMBL" id="SLVV01000001">
    <property type="protein sequence ID" value="TCN27722.1"/>
    <property type="molecule type" value="Genomic_DNA"/>
</dbReference>
<dbReference type="Proteomes" id="UP000295689">
    <property type="component" value="Unassembled WGS sequence"/>
</dbReference>
<evidence type="ECO:0000313" key="1">
    <source>
        <dbReference type="EMBL" id="TCN27722.1"/>
    </source>
</evidence>